<sequence>MKAEDRDPVDFLNDILDSIDKIGSFIEGLDFDGFAEDKKTVYAVTRALEIIGEATKNLPESLKKKHSEVPWGKMTGTRDKMIHGYFGIDLEVVWSTINEDIPSVKPLIEKILGEIENC</sequence>
<dbReference type="GO" id="GO:0016787">
    <property type="term" value="F:hydrolase activity"/>
    <property type="evidence" value="ECO:0007669"/>
    <property type="project" value="UniProtKB-KW"/>
</dbReference>
<keyword evidence="3" id="KW-0540">Nuclease</keyword>
<dbReference type="HOGENOM" id="CLU_142825_3_3_2"/>
<keyword evidence="2" id="KW-1277">Toxin-antitoxin system</keyword>
<accession>A0A0E3LSL0</accession>
<dbReference type="InterPro" id="IPR008201">
    <property type="entry name" value="HepT-like"/>
</dbReference>
<evidence type="ECO:0000256" key="3">
    <source>
        <dbReference type="ARBA" id="ARBA00022722"/>
    </source>
</evidence>
<organism evidence="6 7">
    <name type="scientific">Methanosarcina mazei SarPi</name>
    <dbReference type="NCBI Taxonomy" id="1434115"/>
    <lineage>
        <taxon>Archaea</taxon>
        <taxon>Methanobacteriati</taxon>
        <taxon>Methanobacteriota</taxon>
        <taxon>Stenosarchaea group</taxon>
        <taxon>Methanomicrobia</taxon>
        <taxon>Methanosarcinales</taxon>
        <taxon>Methanosarcinaceae</taxon>
        <taxon>Methanosarcina</taxon>
    </lineage>
</organism>
<evidence type="ECO:0000256" key="1">
    <source>
        <dbReference type="ARBA" id="ARBA00022553"/>
    </source>
</evidence>
<evidence type="ECO:0000256" key="2">
    <source>
        <dbReference type="ARBA" id="ARBA00022649"/>
    </source>
</evidence>
<dbReference type="GO" id="GO:0110001">
    <property type="term" value="C:toxin-antitoxin complex"/>
    <property type="evidence" value="ECO:0007669"/>
    <property type="project" value="InterPro"/>
</dbReference>
<proteinExistence type="predicted"/>
<dbReference type="GO" id="GO:0004540">
    <property type="term" value="F:RNA nuclease activity"/>
    <property type="evidence" value="ECO:0007669"/>
    <property type="project" value="InterPro"/>
</dbReference>
<name>A0A0E3LSL0_METMZ</name>
<keyword evidence="4" id="KW-0547">Nucleotide-binding</keyword>
<evidence type="ECO:0000313" key="6">
    <source>
        <dbReference type="EMBL" id="AKB61956.1"/>
    </source>
</evidence>
<dbReference type="Pfam" id="PF01934">
    <property type="entry name" value="HepT-like"/>
    <property type="match status" value="1"/>
</dbReference>
<evidence type="ECO:0000256" key="5">
    <source>
        <dbReference type="ARBA" id="ARBA00022801"/>
    </source>
</evidence>
<dbReference type="Proteomes" id="UP000033116">
    <property type="component" value="Chromosome"/>
</dbReference>
<dbReference type="EMBL" id="CP009511">
    <property type="protein sequence ID" value="AKB61956.1"/>
    <property type="molecule type" value="Genomic_DNA"/>
</dbReference>
<evidence type="ECO:0000256" key="4">
    <source>
        <dbReference type="ARBA" id="ARBA00022741"/>
    </source>
</evidence>
<dbReference type="PANTHER" id="PTHR34139">
    <property type="entry name" value="UPF0331 PROTEIN MJ0127"/>
    <property type="match status" value="1"/>
</dbReference>
<dbReference type="PANTHER" id="PTHR34139:SF1">
    <property type="entry name" value="RNASE MJ1380-RELATED"/>
    <property type="match status" value="1"/>
</dbReference>
<protein>
    <recommendedName>
        <fullName evidence="8">Nucleotidyltransferase</fullName>
    </recommendedName>
</protein>
<dbReference type="PATRIC" id="fig|1434115.4.peg.2526"/>
<evidence type="ECO:0000313" key="7">
    <source>
        <dbReference type="Proteomes" id="UP000033116"/>
    </source>
</evidence>
<dbReference type="RefSeq" id="WP_048043498.1">
    <property type="nucleotide sequence ID" value="NZ_CP009511.1"/>
</dbReference>
<reference evidence="6 7" key="1">
    <citation type="submission" date="2014-07" db="EMBL/GenBank/DDBJ databases">
        <title>Methanogenic archaea and the global carbon cycle.</title>
        <authorList>
            <person name="Henriksen J.R."/>
            <person name="Luke J."/>
            <person name="Reinhart S."/>
            <person name="Benedict M.N."/>
            <person name="Youngblut N.D."/>
            <person name="Metcalf M.E."/>
            <person name="Whitaker R.J."/>
            <person name="Metcalf W.W."/>
        </authorList>
    </citation>
    <scope>NUCLEOTIDE SEQUENCE [LARGE SCALE GENOMIC DNA]</scope>
    <source>
        <strain evidence="6 7">SarPi</strain>
    </source>
</reference>
<keyword evidence="5" id="KW-0378">Hydrolase</keyword>
<dbReference type="GO" id="GO:0000166">
    <property type="term" value="F:nucleotide binding"/>
    <property type="evidence" value="ECO:0007669"/>
    <property type="project" value="UniProtKB-KW"/>
</dbReference>
<dbReference type="AlphaFoldDB" id="A0A0E3LSL0"/>
<gene>
    <name evidence="6" type="ORF">MSMAP_1971</name>
</gene>
<evidence type="ECO:0008006" key="8">
    <source>
        <dbReference type="Google" id="ProtNLM"/>
    </source>
</evidence>
<dbReference type="GeneID" id="24865212"/>
<keyword evidence="1" id="KW-0597">Phosphoprotein</keyword>
<dbReference type="InterPro" id="IPR051813">
    <property type="entry name" value="HepT_RNase_toxin"/>
</dbReference>